<keyword evidence="9" id="KW-1185">Reference proteome</keyword>
<keyword evidence="3 7" id="KW-0812">Transmembrane</keyword>
<evidence type="ECO:0000256" key="6">
    <source>
        <dbReference type="SAM" id="Coils"/>
    </source>
</evidence>
<comment type="similarity">
    <text evidence="2">Belongs to the LemA family.</text>
</comment>
<dbReference type="KEGG" id="ttu:TERTU_3671"/>
<dbReference type="AlphaFoldDB" id="C5BS57"/>
<organism evidence="8 9">
    <name type="scientific">Teredinibacter turnerae (strain ATCC 39867 / T7901)</name>
    <dbReference type="NCBI Taxonomy" id="377629"/>
    <lineage>
        <taxon>Bacteria</taxon>
        <taxon>Pseudomonadati</taxon>
        <taxon>Pseudomonadota</taxon>
        <taxon>Gammaproteobacteria</taxon>
        <taxon>Cellvibrionales</taxon>
        <taxon>Cellvibrionaceae</taxon>
        <taxon>Teredinibacter</taxon>
    </lineage>
</organism>
<proteinExistence type="inferred from homology"/>
<comment type="subcellular location">
    <subcellularLocation>
        <location evidence="1">Membrane</location>
        <topology evidence="1">Single-pass membrane protein</topology>
    </subcellularLocation>
</comment>
<evidence type="ECO:0000256" key="4">
    <source>
        <dbReference type="ARBA" id="ARBA00022989"/>
    </source>
</evidence>
<feature type="transmembrane region" description="Helical" evidence="7">
    <location>
        <begin position="57"/>
        <end position="76"/>
    </location>
</feature>
<dbReference type="PANTHER" id="PTHR34478:SF1">
    <property type="entry name" value="PROTEIN LEMA"/>
    <property type="match status" value="1"/>
</dbReference>
<dbReference type="GO" id="GO:0016020">
    <property type="term" value="C:membrane"/>
    <property type="evidence" value="ECO:0007669"/>
    <property type="project" value="UniProtKB-SubCell"/>
</dbReference>
<dbReference type="EMBL" id="CP001614">
    <property type="protein sequence ID" value="ACR13300.1"/>
    <property type="molecule type" value="Genomic_DNA"/>
</dbReference>
<evidence type="ECO:0000256" key="3">
    <source>
        <dbReference type="ARBA" id="ARBA00022692"/>
    </source>
</evidence>
<evidence type="ECO:0000256" key="5">
    <source>
        <dbReference type="ARBA" id="ARBA00023136"/>
    </source>
</evidence>
<accession>C5BS57</accession>
<reference evidence="8 9" key="1">
    <citation type="journal article" date="2009" name="PLoS ONE">
        <title>The complete genome of Teredinibacter turnerae T7901: an intracellular endosymbiont of marine wood-boring bivalves (shipworms).</title>
        <authorList>
            <person name="Yang J.C."/>
            <person name="Madupu R."/>
            <person name="Durkin A.S."/>
            <person name="Ekborg N.A."/>
            <person name="Pedamallu C.S."/>
            <person name="Hostetler J.B."/>
            <person name="Radune D."/>
            <person name="Toms B.S."/>
            <person name="Henrissat B."/>
            <person name="Coutinho P.M."/>
            <person name="Schwarz S."/>
            <person name="Field L."/>
            <person name="Trindade-Silva A.E."/>
            <person name="Soares C.A.G."/>
            <person name="Elshahawi S."/>
            <person name="Hanora A."/>
            <person name="Schmidt E.W."/>
            <person name="Haygood M.G."/>
            <person name="Posfai J."/>
            <person name="Benner J."/>
            <person name="Madinger C."/>
            <person name="Nove J."/>
            <person name="Anton B."/>
            <person name="Chaudhary K."/>
            <person name="Foster J."/>
            <person name="Holman A."/>
            <person name="Kumar S."/>
            <person name="Lessard P.A."/>
            <person name="Luyten Y.A."/>
            <person name="Slatko B."/>
            <person name="Wood N."/>
            <person name="Wu B."/>
            <person name="Teplitski M."/>
            <person name="Mougous J.D."/>
            <person name="Ward N."/>
            <person name="Eisen J.A."/>
            <person name="Badger J.H."/>
            <person name="Distel D.L."/>
        </authorList>
    </citation>
    <scope>NUCLEOTIDE SEQUENCE [LARGE SCALE GENOMIC DNA]</scope>
    <source>
        <strain evidence="9">ATCC 39867 / T7901</strain>
    </source>
</reference>
<evidence type="ECO:0000256" key="2">
    <source>
        <dbReference type="ARBA" id="ARBA00008854"/>
    </source>
</evidence>
<sequence>MCERQARGHCHRTHCHKVALPVRNKKFNAAKESSTALLARATSIGSFYIWGEIMSNSGLVILVLAVVLGFYLAAIYNRLVTLKNRYQNAFAQIENQLKRRYDLIPNLVETAKAYLNHERETLESVVSARNSAAQALTNAQQNPGASGQMSSLSGAENNLAEALGRFNLVVEAYPELKANDTMAQLSEELSSTENKVAFARQAFNDAVTEYNAYRERFPQILVAASLGHSASAELLEFADSAAIQQPPKVSF</sequence>
<name>C5BS57_TERTT</name>
<keyword evidence="5 7" id="KW-0472">Membrane</keyword>
<evidence type="ECO:0000313" key="9">
    <source>
        <dbReference type="Proteomes" id="UP000009080"/>
    </source>
</evidence>
<dbReference type="Pfam" id="PF04011">
    <property type="entry name" value="LemA"/>
    <property type="match status" value="1"/>
</dbReference>
<dbReference type="Gene3D" id="1.20.1440.20">
    <property type="entry name" value="LemA-like domain"/>
    <property type="match status" value="1"/>
</dbReference>
<dbReference type="eggNOG" id="COG1704">
    <property type="taxonomic scope" value="Bacteria"/>
</dbReference>
<protein>
    <submittedName>
        <fullName evidence="8">Divalent cation transporter</fullName>
    </submittedName>
</protein>
<keyword evidence="4 7" id="KW-1133">Transmembrane helix</keyword>
<evidence type="ECO:0000256" key="7">
    <source>
        <dbReference type="SAM" id="Phobius"/>
    </source>
</evidence>
<evidence type="ECO:0000256" key="1">
    <source>
        <dbReference type="ARBA" id="ARBA00004167"/>
    </source>
</evidence>
<dbReference type="OrthoDB" id="9804152at2"/>
<dbReference type="HOGENOM" id="CLU_056714_2_1_6"/>
<keyword evidence="6" id="KW-0175">Coiled coil</keyword>
<dbReference type="STRING" id="377629.TERTU_3671"/>
<evidence type="ECO:0000313" key="8">
    <source>
        <dbReference type="EMBL" id="ACR13300.1"/>
    </source>
</evidence>
<dbReference type="SUPFAM" id="SSF140478">
    <property type="entry name" value="LemA-like"/>
    <property type="match status" value="1"/>
</dbReference>
<dbReference type="InterPro" id="IPR023353">
    <property type="entry name" value="LemA-like_dom_sf"/>
</dbReference>
<gene>
    <name evidence="8" type="ordered locus">TERTU_3671</name>
</gene>
<dbReference type="Proteomes" id="UP000009080">
    <property type="component" value="Chromosome"/>
</dbReference>
<feature type="transmembrane region" description="Helical" evidence="7">
    <location>
        <begin position="33"/>
        <end position="51"/>
    </location>
</feature>
<dbReference type="InterPro" id="IPR007156">
    <property type="entry name" value="MamQ_LemA"/>
</dbReference>
<dbReference type="PANTHER" id="PTHR34478">
    <property type="entry name" value="PROTEIN LEMA"/>
    <property type="match status" value="1"/>
</dbReference>
<feature type="coiled-coil region" evidence="6">
    <location>
        <begin position="175"/>
        <end position="202"/>
    </location>
</feature>